<keyword evidence="3" id="KW-0862">Zinc</keyword>
<keyword evidence="2" id="KW-0479">Metal-binding</keyword>
<dbReference type="AlphaFoldDB" id="A0A1T3CKY6"/>
<dbReference type="Proteomes" id="UP000191004">
    <property type="component" value="Unassembled WGS sequence"/>
</dbReference>
<comment type="similarity">
    <text evidence="1">Belongs to the Gfa family.</text>
</comment>
<protein>
    <submittedName>
        <fullName evidence="5">DUF636 domain protein</fullName>
    </submittedName>
</protein>
<name>A0A1T3CKY6_9HYPO</name>
<comment type="caution">
    <text evidence="5">The sequence shown here is derived from an EMBL/GenBank/DDBJ whole genome shotgun (WGS) entry which is preliminary data.</text>
</comment>
<proteinExistence type="inferred from homology"/>
<feature type="domain" description="CENP-V/GFA" evidence="4">
    <location>
        <begin position="18"/>
        <end position="151"/>
    </location>
</feature>
<evidence type="ECO:0000256" key="2">
    <source>
        <dbReference type="ARBA" id="ARBA00022723"/>
    </source>
</evidence>
<dbReference type="PANTHER" id="PTHR28620">
    <property type="entry name" value="CENTROMERE PROTEIN V"/>
    <property type="match status" value="1"/>
</dbReference>
<evidence type="ECO:0000256" key="1">
    <source>
        <dbReference type="ARBA" id="ARBA00005495"/>
    </source>
</evidence>
<dbReference type="SUPFAM" id="SSF51316">
    <property type="entry name" value="Mss4-like"/>
    <property type="match status" value="1"/>
</dbReference>
<dbReference type="InterPro" id="IPR006913">
    <property type="entry name" value="CENP-V/GFA"/>
</dbReference>
<organism evidence="5 6">
    <name type="scientific">Trichoderma guizhouense</name>
    <dbReference type="NCBI Taxonomy" id="1491466"/>
    <lineage>
        <taxon>Eukaryota</taxon>
        <taxon>Fungi</taxon>
        <taxon>Dikarya</taxon>
        <taxon>Ascomycota</taxon>
        <taxon>Pezizomycotina</taxon>
        <taxon>Sordariomycetes</taxon>
        <taxon>Hypocreomycetidae</taxon>
        <taxon>Hypocreales</taxon>
        <taxon>Hypocreaceae</taxon>
        <taxon>Trichoderma</taxon>
    </lineage>
</organism>
<dbReference type="OrthoDB" id="3930719at2759"/>
<reference evidence="5 6" key="1">
    <citation type="submission" date="2016-04" db="EMBL/GenBank/DDBJ databases">
        <title>Multiple horizontal gene transfer events from other fungi enriched the ability of the initially mycotrophic fungus Trichoderma (Ascomycota) to feed on dead plant biomass.</title>
        <authorList>
            <person name="Atanasova L."/>
            <person name="Chenthamara K."/>
            <person name="Zhang J."/>
            <person name="Grujic M."/>
            <person name="Henrissat B."/>
            <person name="Kuo A."/>
            <person name="Aertz A."/>
            <person name="Salamov A."/>
            <person name="Lipzen A."/>
            <person name="Labutti K."/>
            <person name="Barry K."/>
            <person name="Miao Y."/>
            <person name="Rahimi M.J."/>
            <person name="Shen Q."/>
            <person name="Grigoriev I.V."/>
            <person name="Kubicek C.P."/>
            <person name="Druzhinina I.S."/>
        </authorList>
    </citation>
    <scope>NUCLEOTIDE SEQUENCE [LARGE SCALE GENOMIC DNA]</scope>
    <source>
        <strain evidence="5 6">NJAU 4742</strain>
    </source>
</reference>
<dbReference type="InterPro" id="IPR052355">
    <property type="entry name" value="CENP-V-like"/>
</dbReference>
<dbReference type="PROSITE" id="PS51891">
    <property type="entry name" value="CENP_V_GFA"/>
    <property type="match status" value="1"/>
</dbReference>
<dbReference type="GO" id="GO:0046872">
    <property type="term" value="F:metal ion binding"/>
    <property type="evidence" value="ECO:0007669"/>
    <property type="project" value="UniProtKB-KW"/>
</dbReference>
<evidence type="ECO:0000313" key="5">
    <source>
        <dbReference type="EMBL" id="OPB41749.1"/>
    </source>
</evidence>
<accession>A0A1T3CKY6</accession>
<dbReference type="InterPro" id="IPR011057">
    <property type="entry name" value="Mss4-like_sf"/>
</dbReference>
<dbReference type="GO" id="GO:0016846">
    <property type="term" value="F:carbon-sulfur lyase activity"/>
    <property type="evidence" value="ECO:0007669"/>
    <property type="project" value="InterPro"/>
</dbReference>
<evidence type="ECO:0000259" key="4">
    <source>
        <dbReference type="PROSITE" id="PS51891"/>
    </source>
</evidence>
<dbReference type="Gene3D" id="2.170.150.70">
    <property type="match status" value="1"/>
</dbReference>
<dbReference type="PANTHER" id="PTHR28620:SF1">
    <property type="entry name" value="CENP-V_GFA DOMAIN-CONTAINING PROTEIN"/>
    <property type="match status" value="1"/>
</dbReference>
<evidence type="ECO:0000313" key="6">
    <source>
        <dbReference type="Proteomes" id="UP000191004"/>
    </source>
</evidence>
<sequence>MSHQPQDQDSVQSQRLPYTGSCHCGAIRYIVFLTLPPATLLNSEPPPSRGVQRIYRCNCTICHKSGFLHVRPASAFDDFLLLSPLDPLKSLGDYVCNNETLHFLYCKTCAVRCFIFYGEGEVVDVSLPEVVALAGAKSGPEEDGVSVKAWRPKKVELNASVPHQGSYLSVNGHTVDAGQKGVDLREWVETKAVMYLDFLLPSDGRLPPRCEMPHVGGSY</sequence>
<keyword evidence="6" id="KW-1185">Reference proteome</keyword>
<dbReference type="EMBL" id="LVVK01000014">
    <property type="protein sequence ID" value="OPB41749.1"/>
    <property type="molecule type" value="Genomic_DNA"/>
</dbReference>
<gene>
    <name evidence="5" type="ORF">A0O28_0103090</name>
</gene>
<evidence type="ECO:0000256" key="3">
    <source>
        <dbReference type="ARBA" id="ARBA00022833"/>
    </source>
</evidence>